<dbReference type="CDD" id="cd00761">
    <property type="entry name" value="Glyco_tranf_GTA_type"/>
    <property type="match status" value="1"/>
</dbReference>
<feature type="region of interest" description="Disordered" evidence="1">
    <location>
        <begin position="330"/>
        <end position="364"/>
    </location>
</feature>
<evidence type="ECO:0000256" key="1">
    <source>
        <dbReference type="SAM" id="MobiDB-lite"/>
    </source>
</evidence>
<proteinExistence type="predicted"/>
<dbReference type="PANTHER" id="PTHR43685">
    <property type="entry name" value="GLYCOSYLTRANSFERASE"/>
    <property type="match status" value="1"/>
</dbReference>
<evidence type="ECO:0000313" key="3">
    <source>
        <dbReference type="EMBL" id="OZI79960.1"/>
    </source>
</evidence>
<dbReference type="EMBL" id="NEVT01000003">
    <property type="protein sequence ID" value="OZI79960.1"/>
    <property type="molecule type" value="Genomic_DNA"/>
</dbReference>
<keyword evidence="4" id="KW-1185">Reference proteome</keyword>
<dbReference type="Proteomes" id="UP000215633">
    <property type="component" value="Unassembled WGS sequence"/>
</dbReference>
<dbReference type="Gene3D" id="3.90.550.10">
    <property type="entry name" value="Spore Coat Polysaccharide Biosynthesis Protein SpsA, Chain A"/>
    <property type="match status" value="1"/>
</dbReference>
<feature type="compositionally biased region" description="Low complexity" evidence="1">
    <location>
        <begin position="340"/>
        <end position="354"/>
    </location>
</feature>
<reference evidence="4" key="1">
    <citation type="submission" date="2017-05" db="EMBL/GenBank/DDBJ databases">
        <title>Complete and WGS of Bordetella genogroups.</title>
        <authorList>
            <person name="Spilker T."/>
            <person name="Lipuma J."/>
        </authorList>
    </citation>
    <scope>NUCLEOTIDE SEQUENCE [LARGE SCALE GENOMIC DNA]</scope>
    <source>
        <strain evidence="4">AU8256</strain>
    </source>
</reference>
<feature type="domain" description="Glycosyltransferase 2-like" evidence="2">
    <location>
        <begin position="8"/>
        <end position="125"/>
    </location>
</feature>
<evidence type="ECO:0000313" key="4">
    <source>
        <dbReference type="Proteomes" id="UP000215633"/>
    </source>
</evidence>
<comment type="caution">
    <text evidence="3">The sequence shown here is derived from an EMBL/GenBank/DDBJ whole genome shotgun (WGS) entry which is preliminary data.</text>
</comment>
<dbReference type="SUPFAM" id="SSF53448">
    <property type="entry name" value="Nucleotide-diphospho-sugar transferases"/>
    <property type="match status" value="1"/>
</dbReference>
<name>A0A261W256_9BORD</name>
<dbReference type="AlphaFoldDB" id="A0A261W256"/>
<protein>
    <recommendedName>
        <fullName evidence="2">Glycosyltransferase 2-like domain-containing protein</fullName>
    </recommendedName>
</protein>
<dbReference type="RefSeq" id="WP_094806410.1">
    <property type="nucleotide sequence ID" value="NZ_NEVT01000003.1"/>
</dbReference>
<accession>A0A261W256</accession>
<dbReference type="InterPro" id="IPR001173">
    <property type="entry name" value="Glyco_trans_2-like"/>
</dbReference>
<evidence type="ECO:0000259" key="2">
    <source>
        <dbReference type="Pfam" id="PF00535"/>
    </source>
</evidence>
<gene>
    <name evidence="3" type="ORF">CAL24_08630</name>
</gene>
<dbReference type="InterPro" id="IPR029044">
    <property type="entry name" value="Nucleotide-diphossugar_trans"/>
</dbReference>
<sequence>MSNNRLISTVVATHNRPDFVVRTLQCLARQTCRPTEVIVIDDGSQPDTEQAIAAWRRTCRPNFPLVYLWQPNSGPAVARNRGVAVSSCDLIHFIDDDDIMHPGALESLVGALDTDAAAIAMASYQDRWDSGAVGELVGPPDLSADERLAAMIAGTWFVPIHGYLFTRAAVERIGGWNTALTSQEDDDYLLRAALAAIDFRPAPASRVYYCQHAGVRRATPGKPGESVQRGLEKRFYADLAIRESIYEHLRGTGQAQKYRHAFGMWRERLRDRYHTVMGSTRPKSRLLDWLEATEEAAATTVACAARQSGAAPQPAVRPMLAPADFTLRRSMKRTGRRAEGPAGAQAARKPAAGPWINGASRRSP</sequence>
<organism evidence="3 4">
    <name type="scientific">Bordetella genomosp. 2</name>
    <dbReference type="NCBI Taxonomy" id="1983456"/>
    <lineage>
        <taxon>Bacteria</taxon>
        <taxon>Pseudomonadati</taxon>
        <taxon>Pseudomonadota</taxon>
        <taxon>Betaproteobacteria</taxon>
        <taxon>Burkholderiales</taxon>
        <taxon>Alcaligenaceae</taxon>
        <taxon>Bordetella</taxon>
    </lineage>
</organism>
<dbReference type="InterPro" id="IPR050834">
    <property type="entry name" value="Glycosyltransf_2"/>
</dbReference>
<dbReference type="PANTHER" id="PTHR43685:SF2">
    <property type="entry name" value="GLYCOSYLTRANSFERASE 2-LIKE DOMAIN-CONTAINING PROTEIN"/>
    <property type="match status" value="1"/>
</dbReference>
<dbReference type="Pfam" id="PF00535">
    <property type="entry name" value="Glycos_transf_2"/>
    <property type="match status" value="1"/>
</dbReference>